<feature type="domain" description="WSC" evidence="4">
    <location>
        <begin position="11"/>
        <end position="104"/>
    </location>
</feature>
<dbReference type="AlphaFoldDB" id="A0A2L2TE04"/>
<reference evidence="6" key="1">
    <citation type="submission" date="2014-10" db="EMBL/GenBank/DDBJ databases">
        <authorList>
            <person name="King R."/>
        </authorList>
    </citation>
    <scope>NUCLEOTIDE SEQUENCE [LARGE SCALE GENOMIC DNA]</scope>
    <source>
        <strain evidence="6">A3/5</strain>
    </source>
</reference>
<evidence type="ECO:0000313" key="5">
    <source>
        <dbReference type="EMBL" id="CEI66263.1"/>
    </source>
</evidence>
<dbReference type="Proteomes" id="UP000245910">
    <property type="component" value="Chromosome I"/>
</dbReference>
<proteinExistence type="predicted"/>
<evidence type="ECO:0000259" key="4">
    <source>
        <dbReference type="PROSITE" id="PS51212"/>
    </source>
</evidence>
<dbReference type="STRING" id="56646.A0A2L2TE04"/>
<feature type="region of interest" description="Disordered" evidence="2">
    <location>
        <begin position="290"/>
        <end position="342"/>
    </location>
</feature>
<accession>A0A2L2TE04</accession>
<evidence type="ECO:0000256" key="1">
    <source>
        <dbReference type="ARBA" id="ARBA00022737"/>
    </source>
</evidence>
<sequence length="342" mass="36076">MTNLKIKSVLGHAYLGCYTDLSSHVLSATSTTPIFNEPQYCCQWCANADTANTICGVEYGGQCYCDSTMPSVDLASASDCNSKCPGDGSVACGGEWRLNIYSSTAPTTTVASPETVTPQLLQGYSYLGCYSDSSDRILRGAYTPPILNDPKYCCEWCQNVDNNYQYCGVQNGDQCFCDSTTFGPANSASAKDCSSSCPGGGDQQCGGYWRVNLYKATGVSPAETATTLMTAKGASAIPSETNTSAPQPSHKQALSGGSIAGIVVGAVAAIALLITALFLLVRRRRSRTIPSYTTEGGSETPASGKFTQANVHELQTPIQSPRAELAESKSEPTLHEMDAGPR</sequence>
<dbReference type="InterPro" id="IPR002889">
    <property type="entry name" value="WSC_carb-bd"/>
</dbReference>
<dbReference type="KEGG" id="fvn:FVRRES_02775"/>
<dbReference type="Pfam" id="PF01822">
    <property type="entry name" value="WSC"/>
    <property type="match status" value="2"/>
</dbReference>
<dbReference type="GeneID" id="37254416"/>
<keyword evidence="3" id="KW-1133">Transmembrane helix</keyword>
<dbReference type="EMBL" id="LN649229">
    <property type="protein sequence ID" value="CEI66263.1"/>
    <property type="molecule type" value="Genomic_DNA"/>
</dbReference>
<dbReference type="PROSITE" id="PS51212">
    <property type="entry name" value="WSC"/>
    <property type="match status" value="2"/>
</dbReference>
<feature type="compositionally biased region" description="Basic and acidic residues" evidence="2">
    <location>
        <begin position="324"/>
        <end position="342"/>
    </location>
</feature>
<organism evidence="5 6">
    <name type="scientific">Fusarium venenatum</name>
    <dbReference type="NCBI Taxonomy" id="56646"/>
    <lineage>
        <taxon>Eukaryota</taxon>
        <taxon>Fungi</taxon>
        <taxon>Dikarya</taxon>
        <taxon>Ascomycota</taxon>
        <taxon>Pezizomycotina</taxon>
        <taxon>Sordariomycetes</taxon>
        <taxon>Hypocreomycetidae</taxon>
        <taxon>Hypocreales</taxon>
        <taxon>Nectriaceae</taxon>
        <taxon>Fusarium</taxon>
    </lineage>
</organism>
<dbReference type="PANTHER" id="PTHR45964:SF5">
    <property type="entry name" value="WSCD FAMILY MEMBER CG9164"/>
    <property type="match status" value="1"/>
</dbReference>
<dbReference type="RefSeq" id="XP_025589980.1">
    <property type="nucleotide sequence ID" value="XM_025730901.2"/>
</dbReference>
<keyword evidence="3" id="KW-0812">Transmembrane</keyword>
<keyword evidence="1" id="KW-0677">Repeat</keyword>
<keyword evidence="3" id="KW-0472">Membrane</keyword>
<feature type="compositionally biased region" description="Polar residues" evidence="2">
    <location>
        <begin position="290"/>
        <end position="310"/>
    </location>
</feature>
<dbReference type="InterPro" id="IPR051589">
    <property type="entry name" value="Sialate-O-sulfotransferase"/>
</dbReference>
<dbReference type="CDD" id="cd12087">
    <property type="entry name" value="TM_EGFR-like"/>
    <property type="match status" value="1"/>
</dbReference>
<dbReference type="OrthoDB" id="5985073at2759"/>
<protein>
    <recommendedName>
        <fullName evidence="4">WSC domain-containing protein</fullName>
    </recommendedName>
</protein>
<dbReference type="SMART" id="SM00321">
    <property type="entry name" value="WSC"/>
    <property type="match status" value="2"/>
</dbReference>
<evidence type="ECO:0000313" key="6">
    <source>
        <dbReference type="Proteomes" id="UP000245910"/>
    </source>
</evidence>
<dbReference type="PANTHER" id="PTHR45964">
    <property type="entry name" value="WSCD FAMILY MEMBER CG9164"/>
    <property type="match status" value="1"/>
</dbReference>
<feature type="domain" description="WSC" evidence="4">
    <location>
        <begin position="123"/>
        <end position="217"/>
    </location>
</feature>
<name>A0A2L2TE04_9HYPO</name>
<evidence type="ECO:0000256" key="3">
    <source>
        <dbReference type="SAM" id="Phobius"/>
    </source>
</evidence>
<keyword evidence="6" id="KW-1185">Reference proteome</keyword>
<evidence type="ECO:0000256" key="2">
    <source>
        <dbReference type="SAM" id="MobiDB-lite"/>
    </source>
</evidence>
<feature type="transmembrane region" description="Helical" evidence="3">
    <location>
        <begin position="259"/>
        <end position="281"/>
    </location>
</feature>